<feature type="domain" description="TNase-like" evidence="4">
    <location>
        <begin position="8"/>
        <end position="144"/>
    </location>
</feature>
<dbReference type="PROSITE" id="PS50830">
    <property type="entry name" value="TNASE_3"/>
    <property type="match status" value="1"/>
</dbReference>
<dbReference type="Pfam" id="PF00565">
    <property type="entry name" value="SNase"/>
    <property type="match status" value="1"/>
</dbReference>
<dbReference type="Gene3D" id="2.40.50.90">
    <property type="match status" value="1"/>
</dbReference>
<name>A0A9Q7EVG6_9BACT</name>
<dbReference type="GO" id="GO:0004519">
    <property type="term" value="F:endonuclease activity"/>
    <property type="evidence" value="ECO:0007669"/>
    <property type="project" value="UniProtKB-KW"/>
</dbReference>
<evidence type="ECO:0000256" key="2">
    <source>
        <dbReference type="ARBA" id="ARBA00022759"/>
    </source>
</evidence>
<keyword evidence="2" id="KW-0255">Endonuclease</keyword>
<dbReference type="KEGG" id="aram:KAR29_00355"/>
<accession>A0A9Q7EVG6</accession>
<dbReference type="EMBL" id="CP072943">
    <property type="protein sequence ID" value="QTX32438.1"/>
    <property type="molecule type" value="Genomic_DNA"/>
</dbReference>
<evidence type="ECO:0000256" key="1">
    <source>
        <dbReference type="ARBA" id="ARBA00022722"/>
    </source>
</evidence>
<dbReference type="SUPFAM" id="SSF50199">
    <property type="entry name" value="Staphylococcal nuclease"/>
    <property type="match status" value="1"/>
</dbReference>
<dbReference type="InterPro" id="IPR016071">
    <property type="entry name" value="Staphylococal_nuclease_OB-fold"/>
</dbReference>
<sequence length="243" mass="27380">MAAPAGAATSTAVVTDVFDGDTVRVRFDDGQIERVRYLLIDTPELHHPLKGVEELGEEALRFNAELVEGREIVVERDRAERDRYGRLLAHPRLVTDEGELLVTAALIRAGLALPLFIEPNDRHVERIEAALEEARRNRRGLWGLAWERPFSAAQIWTFLAHLRGRFVRVRLDVAEVRRTRTRWLVTDADERLTLAFSLAQEGRFPDPLSWVGKTLDVIGKVEAGYRGVEISLGHPLQIVGLSP</sequence>
<proteinExistence type="predicted"/>
<dbReference type="PANTHER" id="PTHR12302">
    <property type="entry name" value="EBNA2 BINDING PROTEIN P100"/>
    <property type="match status" value="1"/>
</dbReference>
<dbReference type="Proteomes" id="UP000671879">
    <property type="component" value="Chromosome"/>
</dbReference>
<dbReference type="InterPro" id="IPR035437">
    <property type="entry name" value="SNase_OB-fold_sf"/>
</dbReference>
<evidence type="ECO:0000313" key="5">
    <source>
        <dbReference type="EMBL" id="QTX32438.1"/>
    </source>
</evidence>
<organism evidence="5 6">
    <name type="scientific">Aminithiophilus ramosus</name>
    <dbReference type="NCBI Taxonomy" id="3029084"/>
    <lineage>
        <taxon>Bacteria</taxon>
        <taxon>Thermotogati</taxon>
        <taxon>Synergistota</taxon>
        <taxon>Synergistia</taxon>
        <taxon>Synergistales</taxon>
        <taxon>Aminithiophilaceae</taxon>
        <taxon>Aminithiophilus</taxon>
    </lineage>
</organism>
<dbReference type="SMART" id="SM00318">
    <property type="entry name" value="SNc"/>
    <property type="match status" value="1"/>
</dbReference>
<dbReference type="PANTHER" id="PTHR12302:SF3">
    <property type="entry name" value="SERINE_THREONINE-PROTEIN KINASE 31"/>
    <property type="match status" value="1"/>
</dbReference>
<evidence type="ECO:0000256" key="3">
    <source>
        <dbReference type="ARBA" id="ARBA00022801"/>
    </source>
</evidence>
<evidence type="ECO:0000313" key="6">
    <source>
        <dbReference type="Proteomes" id="UP000671879"/>
    </source>
</evidence>
<evidence type="ECO:0000259" key="4">
    <source>
        <dbReference type="PROSITE" id="PS50830"/>
    </source>
</evidence>
<dbReference type="GO" id="GO:0016787">
    <property type="term" value="F:hydrolase activity"/>
    <property type="evidence" value="ECO:0007669"/>
    <property type="project" value="UniProtKB-KW"/>
</dbReference>
<keyword evidence="1" id="KW-0540">Nuclease</keyword>
<reference evidence="6" key="1">
    <citation type="submission" date="2021-04" db="EMBL/GenBank/DDBJ databases">
        <title>A novel Synergistetes isolate from a pyrite-forming mixed culture.</title>
        <authorList>
            <person name="Bunk B."/>
            <person name="Sproer C."/>
            <person name="Spring S."/>
            <person name="Pester M."/>
        </authorList>
    </citation>
    <scope>NUCLEOTIDE SEQUENCE [LARGE SCALE GENOMIC DNA]</scope>
    <source>
        <strain evidence="6">J.5.4.2-T.3.5.2</strain>
    </source>
</reference>
<gene>
    <name evidence="5" type="ORF">KAR29_00355</name>
</gene>
<keyword evidence="3" id="KW-0378">Hydrolase</keyword>
<dbReference type="AlphaFoldDB" id="A0A9Q7EVG6"/>
<protein>
    <submittedName>
        <fullName evidence="5">Thermonuclease family protein</fullName>
    </submittedName>
</protein>
<keyword evidence="6" id="KW-1185">Reference proteome</keyword>
<dbReference type="RefSeq" id="WP_274373673.1">
    <property type="nucleotide sequence ID" value="NZ_CP072943.1"/>
</dbReference>